<dbReference type="InParanoid" id="A0A7J7C0N8"/>
<dbReference type="InterPro" id="IPR055315">
    <property type="entry name" value="Cramped-like"/>
</dbReference>
<sequence length="447" mass="48527">MKTARKRKAKEVEASIKHNMISVSTEIDGSTNRIGGLGLISKGYCSNVSKTTKKLPVLEQYSGPTLDPSVKIKLQLFPIDEGTRMGLEKDGYHPYLELILSARKKISSVIKHLKSKWGGSNVALGEPILFPYNRSGDYAGYRWTSCDTDTTAGEVHSIIGSPPVYRLRYGWFSISETKSSGAPGTLNDLRSCLQFNSRLKTFGMNVQNTNDEERQLEVATESKQNIENGATLVTMAEKKSSNGSIDLKDNEAKIYIGNAHSSAFWDDNLTTISIGGLLSEASLQSMLNKCDPRSNGSNAGHQPSQLFSDSLDACIAAQMNHSQAPSLPRQESRSSILDAEDTCHAFPGQKFSSSGKDVLPKPFKYPLATEEYPNATKVNVQSGLPDGHTNEKTETDSLLSSRICNDESSLGLSGIKWTESLGPFDLGLSSSRKIISGDNLSIGGIIS</sequence>
<dbReference type="PANTHER" id="PTHR21677">
    <property type="entry name" value="CRAMPED PROTEIN"/>
    <property type="match status" value="1"/>
</dbReference>
<accession>A0A7J7C0N8</accession>
<name>A0A7J7C0N8_TRIWF</name>
<comment type="caution">
    <text evidence="1">The sequence shown here is derived from an EMBL/GenBank/DDBJ whole genome shotgun (WGS) entry which is preliminary data.</text>
</comment>
<dbReference type="AlphaFoldDB" id="A0A7J7C0N8"/>
<keyword evidence="1" id="KW-0418">Kinase</keyword>
<dbReference type="Proteomes" id="UP000593562">
    <property type="component" value="Unassembled WGS sequence"/>
</dbReference>
<dbReference type="GO" id="GO:0007389">
    <property type="term" value="P:pattern specification process"/>
    <property type="evidence" value="ECO:0007669"/>
    <property type="project" value="TreeGrafter"/>
</dbReference>
<dbReference type="OrthoDB" id="745018at2759"/>
<reference evidence="1 2" key="1">
    <citation type="journal article" date="2020" name="Nat. Commun.">
        <title>Genome of Tripterygium wilfordii and identification of cytochrome P450 involved in triptolide biosynthesis.</title>
        <authorList>
            <person name="Tu L."/>
            <person name="Su P."/>
            <person name="Zhang Z."/>
            <person name="Gao L."/>
            <person name="Wang J."/>
            <person name="Hu T."/>
            <person name="Zhou J."/>
            <person name="Zhang Y."/>
            <person name="Zhao Y."/>
            <person name="Liu Y."/>
            <person name="Song Y."/>
            <person name="Tong Y."/>
            <person name="Lu Y."/>
            <person name="Yang J."/>
            <person name="Xu C."/>
            <person name="Jia M."/>
            <person name="Peters R.J."/>
            <person name="Huang L."/>
            <person name="Gao W."/>
        </authorList>
    </citation>
    <scope>NUCLEOTIDE SEQUENCE [LARGE SCALE GENOMIC DNA]</scope>
    <source>
        <strain evidence="2">cv. XIE 37</strain>
        <tissue evidence="1">Leaf</tissue>
    </source>
</reference>
<dbReference type="GO" id="GO:0005634">
    <property type="term" value="C:nucleus"/>
    <property type="evidence" value="ECO:0007669"/>
    <property type="project" value="TreeGrafter"/>
</dbReference>
<keyword evidence="2" id="KW-1185">Reference proteome</keyword>
<evidence type="ECO:0000313" key="2">
    <source>
        <dbReference type="Proteomes" id="UP000593562"/>
    </source>
</evidence>
<dbReference type="GO" id="GO:0016301">
    <property type="term" value="F:kinase activity"/>
    <property type="evidence" value="ECO:0007669"/>
    <property type="project" value="UniProtKB-KW"/>
</dbReference>
<dbReference type="EMBL" id="JAAARO010000022">
    <property type="protein sequence ID" value="KAF5727681.1"/>
    <property type="molecule type" value="Genomic_DNA"/>
</dbReference>
<dbReference type="GO" id="GO:0003682">
    <property type="term" value="F:chromatin binding"/>
    <property type="evidence" value="ECO:0007669"/>
    <property type="project" value="InterPro"/>
</dbReference>
<proteinExistence type="predicted"/>
<gene>
    <name evidence="1" type="ORF">HS088_TW22G01377</name>
</gene>
<organism evidence="1 2">
    <name type="scientific">Tripterygium wilfordii</name>
    <name type="common">Thunder God vine</name>
    <dbReference type="NCBI Taxonomy" id="458696"/>
    <lineage>
        <taxon>Eukaryota</taxon>
        <taxon>Viridiplantae</taxon>
        <taxon>Streptophyta</taxon>
        <taxon>Embryophyta</taxon>
        <taxon>Tracheophyta</taxon>
        <taxon>Spermatophyta</taxon>
        <taxon>Magnoliopsida</taxon>
        <taxon>eudicotyledons</taxon>
        <taxon>Gunneridae</taxon>
        <taxon>Pentapetalae</taxon>
        <taxon>rosids</taxon>
        <taxon>fabids</taxon>
        <taxon>Celastrales</taxon>
        <taxon>Celastraceae</taxon>
        <taxon>Tripterygium</taxon>
    </lineage>
</organism>
<keyword evidence="1" id="KW-0808">Transferase</keyword>
<protein>
    <submittedName>
        <fullName evidence="1">TSL-kinase interacting protein 1-like isoform X1</fullName>
    </submittedName>
</protein>
<dbReference type="PANTHER" id="PTHR21677:SF4">
    <property type="entry name" value="TSL-KINASE INTERACTING-LIKE PROTEIN"/>
    <property type="match status" value="1"/>
</dbReference>
<dbReference type="FunCoup" id="A0A7J7C0N8">
    <property type="interactions" value="115"/>
</dbReference>
<evidence type="ECO:0000313" key="1">
    <source>
        <dbReference type="EMBL" id="KAF5727681.1"/>
    </source>
</evidence>